<evidence type="ECO:0000259" key="3">
    <source>
        <dbReference type="PROSITE" id="PS51186"/>
    </source>
</evidence>
<dbReference type="PANTHER" id="PTHR43877">
    <property type="entry name" value="AMINOALKYLPHOSPHONATE N-ACETYLTRANSFERASE-RELATED-RELATED"/>
    <property type="match status" value="1"/>
</dbReference>
<feature type="domain" description="N-acetyltransferase" evidence="3">
    <location>
        <begin position="1"/>
        <end position="167"/>
    </location>
</feature>
<dbReference type="InterPro" id="IPR043854">
    <property type="entry name" value="DUF5816"/>
</dbReference>
<keyword evidence="5" id="KW-1185">Reference proteome</keyword>
<evidence type="ECO:0000256" key="2">
    <source>
        <dbReference type="ARBA" id="ARBA00023315"/>
    </source>
</evidence>
<evidence type="ECO:0000313" key="4">
    <source>
        <dbReference type="EMBL" id="MFD1588801.1"/>
    </source>
</evidence>
<evidence type="ECO:0000313" key="5">
    <source>
        <dbReference type="Proteomes" id="UP001597119"/>
    </source>
</evidence>
<dbReference type="InterPro" id="IPR000182">
    <property type="entry name" value="GNAT_dom"/>
</dbReference>
<evidence type="ECO:0000256" key="1">
    <source>
        <dbReference type="ARBA" id="ARBA00022679"/>
    </source>
</evidence>
<dbReference type="Proteomes" id="UP001597119">
    <property type="component" value="Unassembled WGS sequence"/>
</dbReference>
<gene>
    <name evidence="4" type="ORF">ACFR9U_17625</name>
</gene>
<dbReference type="SUPFAM" id="SSF55729">
    <property type="entry name" value="Acyl-CoA N-acyltransferases (Nat)"/>
    <property type="match status" value="1"/>
</dbReference>
<organism evidence="4 5">
    <name type="scientific">Halorientalis brevis</name>
    <dbReference type="NCBI Taxonomy" id="1126241"/>
    <lineage>
        <taxon>Archaea</taxon>
        <taxon>Methanobacteriati</taxon>
        <taxon>Methanobacteriota</taxon>
        <taxon>Stenosarchaea group</taxon>
        <taxon>Halobacteria</taxon>
        <taxon>Halobacteriales</taxon>
        <taxon>Haloarculaceae</taxon>
        <taxon>Halorientalis</taxon>
    </lineage>
</organism>
<dbReference type="EMBL" id="JBHUDJ010000014">
    <property type="protein sequence ID" value="MFD1588801.1"/>
    <property type="molecule type" value="Genomic_DNA"/>
</dbReference>
<accession>A0ABD6CFI6</accession>
<keyword evidence="2 4" id="KW-0012">Acyltransferase</keyword>
<dbReference type="GO" id="GO:0016746">
    <property type="term" value="F:acyltransferase activity"/>
    <property type="evidence" value="ECO:0007669"/>
    <property type="project" value="UniProtKB-KW"/>
</dbReference>
<dbReference type="Pfam" id="PF00583">
    <property type="entry name" value="Acetyltransf_1"/>
    <property type="match status" value="1"/>
</dbReference>
<dbReference type="EC" id="2.3.1.-" evidence="4"/>
<name>A0ABD6CFI6_9EURY</name>
<reference evidence="4 5" key="1">
    <citation type="journal article" date="2019" name="Int. J. Syst. Evol. Microbiol.">
        <title>The Global Catalogue of Microorganisms (GCM) 10K type strain sequencing project: providing services to taxonomists for standard genome sequencing and annotation.</title>
        <authorList>
            <consortium name="The Broad Institute Genomics Platform"/>
            <consortium name="The Broad Institute Genome Sequencing Center for Infectious Disease"/>
            <person name="Wu L."/>
            <person name="Ma J."/>
        </authorList>
    </citation>
    <scope>NUCLEOTIDE SEQUENCE [LARGE SCALE GENOMIC DNA]</scope>
    <source>
        <strain evidence="4 5">CGMCC 1.12125</strain>
    </source>
</reference>
<dbReference type="RefSeq" id="WP_247378457.1">
    <property type="nucleotide sequence ID" value="NZ_JALLGV010000005.1"/>
</dbReference>
<dbReference type="CDD" id="cd04301">
    <property type="entry name" value="NAT_SF"/>
    <property type="match status" value="1"/>
</dbReference>
<keyword evidence="1 4" id="KW-0808">Transferase</keyword>
<sequence length="248" mass="27612">MEIREATAADAGDVRRIVRRSLTESYGDIIDEETRDAAVDGWYGDDAVESLCHDLDVLLLVAEVEDDLAGFAQSELVDHRTTVGEIQWLHVDPAYRGQGVAERLFEETVSELSDEGAEHHEGLVLASHDAGNAFYTERGFELVDTRSVEIAGETYTENVYSDIEPAENVVQPETTADGKTLYVDYSERARGSKGPFYAAYTSRDCESRYGWFCANCASFDTAMDPMGRIVCNECDNQRKATRWDAAHI</sequence>
<dbReference type="InterPro" id="IPR016181">
    <property type="entry name" value="Acyl_CoA_acyltransferase"/>
</dbReference>
<dbReference type="PROSITE" id="PS51186">
    <property type="entry name" value="GNAT"/>
    <property type="match status" value="1"/>
</dbReference>
<protein>
    <submittedName>
        <fullName evidence="4">GNAT family N-acetyltransferase</fullName>
        <ecNumber evidence="4">2.3.1.-</ecNumber>
    </submittedName>
</protein>
<dbReference type="Gene3D" id="3.40.630.30">
    <property type="match status" value="1"/>
</dbReference>
<dbReference type="AlphaFoldDB" id="A0ABD6CFI6"/>
<dbReference type="InterPro" id="IPR050832">
    <property type="entry name" value="Bact_Acetyltransf"/>
</dbReference>
<dbReference type="Pfam" id="PF19133">
    <property type="entry name" value="DUF5816"/>
    <property type="match status" value="1"/>
</dbReference>
<proteinExistence type="predicted"/>
<comment type="caution">
    <text evidence="4">The sequence shown here is derived from an EMBL/GenBank/DDBJ whole genome shotgun (WGS) entry which is preliminary data.</text>
</comment>
<dbReference type="PANTHER" id="PTHR43877:SF1">
    <property type="entry name" value="ACETYLTRANSFERASE"/>
    <property type="match status" value="1"/>
</dbReference>